<keyword evidence="1" id="KW-1133">Transmembrane helix</keyword>
<dbReference type="AlphaFoldDB" id="A0A7T0Q9D5"/>
<reference evidence="2" key="1">
    <citation type="journal article" date="2020" name="Int. J. Mol. Sci.">
        <title>Genetic Carriers and Genomic Distribution of cadA6-A Novel Variant of a Cadmium Resistance Determinant Identified in Listeria spp.</title>
        <authorList>
            <person name="Chmielowska C."/>
            <person name="Korsak D."/>
            <person name="Szmulkowska B."/>
            <person name="Krop A."/>
            <person name="Lipka K."/>
            <person name="Krupinska M."/>
            <person name="Bartosik D."/>
        </authorList>
    </citation>
    <scope>NUCLEOTIDE SEQUENCE</scope>
    <source>
        <strain evidence="2">Sr11</strain>
    </source>
</reference>
<geneLocation type="plasmid" evidence="2">
    <name>pLIS6</name>
</geneLocation>
<keyword evidence="2" id="KW-0614">Plasmid</keyword>
<keyword evidence="1" id="KW-0472">Membrane</keyword>
<protein>
    <submittedName>
        <fullName evidence="2">Uncharacterized protein</fullName>
    </submittedName>
</protein>
<name>A0A7T0Q9D5_LISIV</name>
<keyword evidence="1" id="KW-0812">Transmembrane</keyword>
<dbReference type="RefSeq" id="WP_199201712.1">
    <property type="nucleotide sequence ID" value="NZ_MW124302.1"/>
</dbReference>
<accession>A0A7T0Q9D5</accession>
<feature type="transmembrane region" description="Helical" evidence="1">
    <location>
        <begin position="211"/>
        <end position="234"/>
    </location>
</feature>
<evidence type="ECO:0000313" key="2">
    <source>
        <dbReference type="EMBL" id="QPL19459.1"/>
    </source>
</evidence>
<feature type="transmembrane region" description="Helical" evidence="1">
    <location>
        <begin position="141"/>
        <end position="163"/>
    </location>
</feature>
<gene>
    <name evidence="2" type="ORF">pLIS600116c</name>
</gene>
<dbReference type="EMBL" id="MW124302">
    <property type="protein sequence ID" value="QPL19459.1"/>
    <property type="molecule type" value="Genomic_DNA"/>
</dbReference>
<sequence length="243" mass="28348">MKTLTKNSRFKKVEMTFLNLQQLADIFKNLEACNFKIKYEITYNDESTVSEENVEIFDQERYLQTERGIQEIKFYAGHSIVQNVSVDIKVNSFFGDGGISINVKYLEGEGESEKLVNTYQKLVDHISNFKMNQNILTKHHAAFRFISIFLISIAMGFIYAIYIPEMETIIFIISIIFFVCLSDLLFYKVIPNLYMDVEFDFIENKKRRQRKWLFVIFCSVIGVSTISAIISFLVNQFFSVILG</sequence>
<proteinExistence type="predicted"/>
<organism evidence="2">
    <name type="scientific">Listeria ivanovii</name>
    <dbReference type="NCBI Taxonomy" id="1638"/>
    <lineage>
        <taxon>Bacteria</taxon>
        <taxon>Bacillati</taxon>
        <taxon>Bacillota</taxon>
        <taxon>Bacilli</taxon>
        <taxon>Bacillales</taxon>
        <taxon>Listeriaceae</taxon>
        <taxon>Listeria</taxon>
    </lineage>
</organism>
<evidence type="ECO:0000256" key="1">
    <source>
        <dbReference type="SAM" id="Phobius"/>
    </source>
</evidence>
<reference evidence="2" key="2">
    <citation type="submission" date="2020-10" db="EMBL/GenBank/DDBJ databases">
        <authorList>
            <person name="Chmielowska C.A."/>
            <person name="Korsak D."/>
            <person name="Bartosik D."/>
        </authorList>
    </citation>
    <scope>NUCLEOTIDE SEQUENCE</scope>
    <source>
        <strain evidence="2">Sr11</strain>
        <plasmid evidence="2">pLIS6</plasmid>
    </source>
</reference>
<feature type="transmembrane region" description="Helical" evidence="1">
    <location>
        <begin position="169"/>
        <end position="190"/>
    </location>
</feature>